<feature type="non-terminal residue" evidence="1">
    <location>
        <position position="1"/>
    </location>
</feature>
<reference evidence="1 2" key="1">
    <citation type="journal article" date="2022" name="Front. Microbiol.">
        <title>High genomic differentiation and limited gene flow indicate recent cryptic speciation within the genus Laspinema (cyanobacteria).</title>
        <authorList>
            <person name="Stanojkovic A."/>
            <person name="Skoupy S."/>
            <person name="Skaloud P."/>
            <person name="Dvorak P."/>
        </authorList>
    </citation>
    <scope>NUCLEOTIDE SEQUENCE [LARGE SCALE GENOMIC DNA]</scope>
    <source>
        <strain evidence="1 2">D2a</strain>
    </source>
</reference>
<comment type="caution">
    <text evidence="1">The sequence shown here is derived from an EMBL/GenBank/DDBJ whole genome shotgun (WGS) entry which is preliminary data.</text>
</comment>
<organism evidence="1 2">
    <name type="scientific">Laspinema palackyanum D2a</name>
    <dbReference type="NCBI Taxonomy" id="2953684"/>
    <lineage>
        <taxon>Bacteria</taxon>
        <taxon>Bacillati</taxon>
        <taxon>Cyanobacteriota</taxon>
        <taxon>Cyanophyceae</taxon>
        <taxon>Oscillatoriophycideae</taxon>
        <taxon>Oscillatoriales</taxon>
        <taxon>Laspinemataceae</taxon>
        <taxon>Laspinema</taxon>
        <taxon>Laspinema palackyanum</taxon>
    </lineage>
</organism>
<proteinExistence type="predicted"/>
<gene>
    <name evidence="1" type="ORF">NG799_16830</name>
</gene>
<dbReference type="RefSeq" id="WP_368007527.1">
    <property type="nucleotide sequence ID" value="NZ_JAMXFF010000025.1"/>
</dbReference>
<protein>
    <submittedName>
        <fullName evidence="1">Uncharacterized protein</fullName>
    </submittedName>
</protein>
<dbReference type="Proteomes" id="UP001525890">
    <property type="component" value="Unassembled WGS sequence"/>
</dbReference>
<accession>A0ABT2MTA3</accession>
<dbReference type="EMBL" id="JAMXFF010000025">
    <property type="protein sequence ID" value="MCT7967978.1"/>
    <property type="molecule type" value="Genomic_DNA"/>
</dbReference>
<keyword evidence="2" id="KW-1185">Reference proteome</keyword>
<name>A0ABT2MTA3_9CYAN</name>
<evidence type="ECO:0000313" key="1">
    <source>
        <dbReference type="EMBL" id="MCT7967978.1"/>
    </source>
</evidence>
<sequence>PTPPNNIPADVLSFLQGLANRLGIPLGQLINSPLVQAALTKPNTLAILNAAEAAFARAGIGLLDGYNSISLASVVARTTNPGDAVAIFDRLTTARLQFMVTRLDRSNLVGSLLSAFKSRDFGRYGSITFAEYLVYKDAGIRFQSFDNQFIVPTNFDLILEDFGNQIPGR</sequence>
<evidence type="ECO:0000313" key="2">
    <source>
        <dbReference type="Proteomes" id="UP001525890"/>
    </source>
</evidence>